<dbReference type="GO" id="GO:0008270">
    <property type="term" value="F:zinc ion binding"/>
    <property type="evidence" value="ECO:0007669"/>
    <property type="project" value="InterPro"/>
</dbReference>
<keyword evidence="3 7" id="KW-0547">Nucleotide-binding</keyword>
<dbReference type="InterPro" id="IPR045462">
    <property type="entry name" value="aa-tRNA-synth_I_cd-bd"/>
</dbReference>
<evidence type="ECO:0000256" key="5">
    <source>
        <dbReference type="ARBA" id="ARBA00022917"/>
    </source>
</evidence>
<dbReference type="PROSITE" id="PS00178">
    <property type="entry name" value="AA_TRNA_LIGASE_I"/>
    <property type="match status" value="1"/>
</dbReference>
<comment type="caution">
    <text evidence="10">The sequence shown here is derived from an EMBL/GenBank/DDBJ whole genome shotgun (WGS) entry which is preliminary data.</text>
</comment>
<evidence type="ECO:0000256" key="4">
    <source>
        <dbReference type="ARBA" id="ARBA00022840"/>
    </source>
</evidence>
<keyword evidence="6 7" id="KW-0030">Aminoacyl-tRNA synthetase</keyword>
<dbReference type="GO" id="GO:0005524">
    <property type="term" value="F:ATP binding"/>
    <property type="evidence" value="ECO:0007669"/>
    <property type="project" value="UniProtKB-UniRule"/>
</dbReference>
<dbReference type="GO" id="GO:0006424">
    <property type="term" value="P:glutamyl-tRNA aminoacylation"/>
    <property type="evidence" value="ECO:0007669"/>
    <property type="project" value="UniProtKB-UniRule"/>
</dbReference>
<keyword evidence="2 7" id="KW-0436">Ligase</keyword>
<comment type="similarity">
    <text evidence="1 7">Belongs to the class-I aminoacyl-tRNA synthetase family. Glutamate--tRNA ligase type 1 subfamily.</text>
</comment>
<dbReference type="InterPro" id="IPR001412">
    <property type="entry name" value="aa-tRNA-synth_I_CS"/>
</dbReference>
<comment type="function">
    <text evidence="7">Catalyzes the attachment of glutamate to tRNA(Glu) in a two-step reaction: glutamate is first activated by ATP to form Glu-AMP and then transferred to the acceptor end of tRNA(Glu).</text>
</comment>
<evidence type="ECO:0000256" key="2">
    <source>
        <dbReference type="ARBA" id="ARBA00022598"/>
    </source>
</evidence>
<dbReference type="InterPro" id="IPR049940">
    <property type="entry name" value="GluQ/Sye"/>
</dbReference>
<evidence type="ECO:0000259" key="9">
    <source>
        <dbReference type="Pfam" id="PF19269"/>
    </source>
</evidence>
<dbReference type="Proteomes" id="UP000179115">
    <property type="component" value="Unassembled WGS sequence"/>
</dbReference>
<dbReference type="GO" id="GO:0000049">
    <property type="term" value="F:tRNA binding"/>
    <property type="evidence" value="ECO:0007669"/>
    <property type="project" value="InterPro"/>
</dbReference>
<dbReference type="AlphaFoldDB" id="A0A1F6EDT0"/>
<evidence type="ECO:0000256" key="7">
    <source>
        <dbReference type="HAMAP-Rule" id="MF_00022"/>
    </source>
</evidence>
<keyword evidence="4 7" id="KW-0067">ATP-binding</keyword>
<keyword evidence="5 7" id="KW-0648">Protein biosynthesis</keyword>
<dbReference type="InterPro" id="IPR020058">
    <property type="entry name" value="Glu/Gln-tRNA-synth_Ib_cat-dom"/>
</dbReference>
<proteinExistence type="inferred from homology"/>
<comment type="caution">
    <text evidence="7">Lacks conserved residue(s) required for the propagation of feature annotation.</text>
</comment>
<accession>A0A1F6EDT0</accession>
<feature type="domain" description="Aminoacyl-tRNA synthetase class I anticodon-binding" evidence="9">
    <location>
        <begin position="324"/>
        <end position="459"/>
    </location>
</feature>
<dbReference type="InterPro" id="IPR020751">
    <property type="entry name" value="aa-tRNA-synth_I_codon-bd_sub2"/>
</dbReference>
<evidence type="ECO:0000256" key="3">
    <source>
        <dbReference type="ARBA" id="ARBA00022741"/>
    </source>
</evidence>
<dbReference type="PRINTS" id="PR00987">
    <property type="entry name" value="TRNASYNTHGLU"/>
</dbReference>
<dbReference type="Pfam" id="PF19269">
    <property type="entry name" value="Anticodon_2"/>
    <property type="match status" value="1"/>
</dbReference>
<dbReference type="CDD" id="cd00808">
    <property type="entry name" value="GluRS_core"/>
    <property type="match status" value="1"/>
</dbReference>
<keyword evidence="7" id="KW-0963">Cytoplasm</keyword>
<protein>
    <recommendedName>
        <fullName evidence="7">Glutamate--tRNA ligase</fullName>
        <ecNumber evidence="7">6.1.1.17</ecNumber>
    </recommendedName>
    <alternativeName>
        <fullName evidence="7">Glutamyl-tRNA synthetase</fullName>
        <shortName evidence="7">GluRS</shortName>
    </alternativeName>
</protein>
<dbReference type="NCBIfam" id="TIGR00464">
    <property type="entry name" value="gltX_bact"/>
    <property type="match status" value="1"/>
</dbReference>
<dbReference type="Gene3D" id="3.40.50.620">
    <property type="entry name" value="HUPs"/>
    <property type="match status" value="2"/>
</dbReference>
<evidence type="ECO:0000313" key="11">
    <source>
        <dbReference type="Proteomes" id="UP000179115"/>
    </source>
</evidence>
<gene>
    <name evidence="7" type="primary">gltX</name>
    <name evidence="10" type="ORF">A3A35_02700</name>
</gene>
<comment type="subcellular location">
    <subcellularLocation>
        <location evidence="7">Cytoplasm</location>
    </subcellularLocation>
</comment>
<dbReference type="InterPro" id="IPR014729">
    <property type="entry name" value="Rossmann-like_a/b/a_fold"/>
</dbReference>
<feature type="short sequence motif" description="'HIGH' region" evidence="7">
    <location>
        <begin position="28"/>
        <end position="38"/>
    </location>
</feature>
<evidence type="ECO:0000256" key="1">
    <source>
        <dbReference type="ARBA" id="ARBA00007894"/>
    </source>
</evidence>
<evidence type="ECO:0000313" key="10">
    <source>
        <dbReference type="EMBL" id="OGG71806.1"/>
    </source>
</evidence>
<dbReference type="GO" id="GO:0005829">
    <property type="term" value="C:cytosol"/>
    <property type="evidence" value="ECO:0007669"/>
    <property type="project" value="TreeGrafter"/>
</dbReference>
<dbReference type="SUPFAM" id="SSF52374">
    <property type="entry name" value="Nucleotidylyl transferase"/>
    <property type="match status" value="1"/>
</dbReference>
<dbReference type="InterPro" id="IPR004527">
    <property type="entry name" value="Glu-tRNA-ligase_bac/mito"/>
</dbReference>
<dbReference type="EC" id="6.1.1.17" evidence="7"/>
<feature type="short sequence motif" description="'KMSKS' region" evidence="7">
    <location>
        <begin position="227"/>
        <end position="231"/>
    </location>
</feature>
<dbReference type="InterPro" id="IPR008925">
    <property type="entry name" value="aa_tRNA-synth_I_cd-bd_sf"/>
</dbReference>
<dbReference type="Gene3D" id="1.10.10.350">
    <property type="match status" value="1"/>
</dbReference>
<dbReference type="InterPro" id="IPR000924">
    <property type="entry name" value="Glu/Gln-tRNA-synth"/>
</dbReference>
<comment type="subunit">
    <text evidence="7">Monomer.</text>
</comment>
<evidence type="ECO:0000256" key="6">
    <source>
        <dbReference type="ARBA" id="ARBA00023146"/>
    </source>
</evidence>
<dbReference type="InterPro" id="IPR033910">
    <property type="entry name" value="GluRS_core"/>
</dbReference>
<comment type="catalytic activity">
    <reaction evidence="7">
        <text>tRNA(Glu) + L-glutamate + ATP = L-glutamyl-tRNA(Glu) + AMP + diphosphate</text>
        <dbReference type="Rhea" id="RHEA:23540"/>
        <dbReference type="Rhea" id="RHEA-COMP:9663"/>
        <dbReference type="Rhea" id="RHEA-COMP:9680"/>
        <dbReference type="ChEBI" id="CHEBI:29985"/>
        <dbReference type="ChEBI" id="CHEBI:30616"/>
        <dbReference type="ChEBI" id="CHEBI:33019"/>
        <dbReference type="ChEBI" id="CHEBI:78442"/>
        <dbReference type="ChEBI" id="CHEBI:78520"/>
        <dbReference type="ChEBI" id="CHEBI:456215"/>
        <dbReference type="EC" id="6.1.1.17"/>
    </reaction>
</comment>
<dbReference type="PANTHER" id="PTHR43311">
    <property type="entry name" value="GLUTAMATE--TRNA LIGASE"/>
    <property type="match status" value="1"/>
</dbReference>
<dbReference type="PANTHER" id="PTHR43311:SF2">
    <property type="entry name" value="GLUTAMATE--TRNA LIGASE, MITOCHONDRIAL-RELATED"/>
    <property type="match status" value="1"/>
</dbReference>
<dbReference type="Pfam" id="PF00749">
    <property type="entry name" value="tRNA-synt_1c"/>
    <property type="match status" value="2"/>
</dbReference>
<evidence type="ECO:0000259" key="8">
    <source>
        <dbReference type="Pfam" id="PF00749"/>
    </source>
</evidence>
<feature type="domain" description="Glutamyl/glutaminyl-tRNA synthetase class Ib catalytic" evidence="8">
    <location>
        <begin position="129"/>
        <end position="296"/>
    </location>
</feature>
<dbReference type="SUPFAM" id="SSF48163">
    <property type="entry name" value="An anticodon-binding domain of class I aminoacyl-tRNA synthetases"/>
    <property type="match status" value="1"/>
</dbReference>
<feature type="domain" description="Glutamyl/glutaminyl-tRNA synthetase class Ib catalytic" evidence="8">
    <location>
        <begin position="21"/>
        <end position="118"/>
    </location>
</feature>
<dbReference type="GO" id="GO:0004818">
    <property type="term" value="F:glutamate-tRNA ligase activity"/>
    <property type="evidence" value="ECO:0007669"/>
    <property type="project" value="UniProtKB-UniRule"/>
</dbReference>
<dbReference type="STRING" id="1798508.A3A35_02700"/>
<reference evidence="10 11" key="1">
    <citation type="journal article" date="2016" name="Nat. Commun.">
        <title>Thousands of microbial genomes shed light on interconnected biogeochemical processes in an aquifer system.</title>
        <authorList>
            <person name="Anantharaman K."/>
            <person name="Brown C.T."/>
            <person name="Hug L.A."/>
            <person name="Sharon I."/>
            <person name="Castelle C.J."/>
            <person name="Probst A.J."/>
            <person name="Thomas B.C."/>
            <person name="Singh A."/>
            <person name="Wilkins M.J."/>
            <person name="Karaoz U."/>
            <person name="Brodie E.L."/>
            <person name="Williams K.H."/>
            <person name="Hubbard S.S."/>
            <person name="Banfield J.F."/>
        </authorList>
    </citation>
    <scope>NUCLEOTIDE SEQUENCE [LARGE SCALE GENOMIC DNA]</scope>
</reference>
<feature type="binding site" evidence="7">
    <location>
        <position position="230"/>
    </location>
    <ligand>
        <name>ATP</name>
        <dbReference type="ChEBI" id="CHEBI:30616"/>
    </ligand>
</feature>
<organism evidence="10 11">
    <name type="scientific">Candidatus Kaiserbacteria bacterium RIFCSPLOWO2_01_FULL_51_21</name>
    <dbReference type="NCBI Taxonomy" id="1798508"/>
    <lineage>
        <taxon>Bacteria</taxon>
        <taxon>Candidatus Kaiseribacteriota</taxon>
    </lineage>
</organism>
<dbReference type="EMBL" id="MFLV01000009">
    <property type="protein sequence ID" value="OGG71806.1"/>
    <property type="molecule type" value="Genomic_DNA"/>
</dbReference>
<name>A0A1F6EDT0_9BACT</name>
<sequence>MKLLEELEQLFVTPALATNRKVVVRTAPSPTGNLHIGTARLALFNYLFARKHGGKIILRIEDTDTTRSKKEFEDDILESLRWLSLSHDEFYRQSERGSVYQKHLLRLIKEKKAYLSREPSQSNPAVEIEVVRLRNQNRIISFEDEIRGTISFDTMELGDFVIARSLSDALYHFAVVVDDVEMGVTHVIRGDDHISNTPRHILIQEALGAPRPVYAHIPLVLAPDHSKLSKRHGATAIREYREQGFLPEALINYLALLGWNPGTTQELFTLSELIKEFDLSQVHKSGAIFDIEKLRWFNREYLRRLPPAEALALIGNALPEAIKALPHFSEERLQKVAPLLIERIAVFSDIAKLVKEEELQYFFERPAVAPEDLAWKDTNAATIAEHLQYLCEKLGDIPEKMFTQDTVREAIFGYATEKGRGAVLWPMRYALSGKKQSPDPFVLSGIFGKEETIARLTAASATIAK</sequence>
<dbReference type="HAMAP" id="MF_00022">
    <property type="entry name" value="Glu_tRNA_synth_type1"/>
    <property type="match status" value="1"/>
</dbReference>